<sequence>MPQSFVEHVSPSGVEALEGQKEHTESFTTQTKDFSEGGLRAWSAVVGSFCIMFCTFGYSNTWGLLMFPCVAQITPDPEQIGTYLGMALFVVAIAALTGTPICGAMIDHYGSFTQVAAFSGASVMFGAVLMFLLRLRVNKSLLVPV</sequence>
<name>A0A5M3YLQ9_ASPTE</name>
<evidence type="ECO:0000313" key="2">
    <source>
        <dbReference type="Proteomes" id="UP000452235"/>
    </source>
</evidence>
<dbReference type="InterPro" id="IPR036259">
    <property type="entry name" value="MFS_trans_sf"/>
</dbReference>
<keyword evidence="2" id="KW-1185">Reference proteome</keyword>
<proteinExistence type="predicted"/>
<dbReference type="AlphaFoldDB" id="A0A5M3YLQ9"/>
<comment type="caution">
    <text evidence="1">The sequence shown here is derived from an EMBL/GenBank/DDBJ whole genome shotgun (WGS) entry which is preliminary data.</text>
</comment>
<gene>
    <name evidence="1" type="ORF">ATEIFO6365_0001057700</name>
</gene>
<accession>A0A5M3YLQ9</accession>
<dbReference type="Proteomes" id="UP000452235">
    <property type="component" value="Unassembled WGS sequence"/>
</dbReference>
<dbReference type="OrthoDB" id="6499973at2759"/>
<organism evidence="1 2">
    <name type="scientific">Aspergillus terreus</name>
    <dbReference type="NCBI Taxonomy" id="33178"/>
    <lineage>
        <taxon>Eukaryota</taxon>
        <taxon>Fungi</taxon>
        <taxon>Dikarya</taxon>
        <taxon>Ascomycota</taxon>
        <taxon>Pezizomycotina</taxon>
        <taxon>Eurotiomycetes</taxon>
        <taxon>Eurotiomycetidae</taxon>
        <taxon>Eurotiales</taxon>
        <taxon>Aspergillaceae</taxon>
        <taxon>Aspergillus</taxon>
        <taxon>Aspergillus subgen. Circumdati</taxon>
    </lineage>
</organism>
<dbReference type="EMBL" id="BLJY01000001">
    <property type="protein sequence ID" value="GFF12354.1"/>
    <property type="molecule type" value="Genomic_DNA"/>
</dbReference>
<dbReference type="SUPFAM" id="SSF103473">
    <property type="entry name" value="MFS general substrate transporter"/>
    <property type="match status" value="1"/>
</dbReference>
<reference evidence="1 2" key="1">
    <citation type="submission" date="2020-01" db="EMBL/GenBank/DDBJ databases">
        <title>Aspergillus terreus IFO 6365 whole genome shotgun sequence.</title>
        <authorList>
            <person name="Kanamasa S."/>
            <person name="Takahashi H."/>
        </authorList>
    </citation>
    <scope>NUCLEOTIDE SEQUENCE [LARGE SCALE GENOMIC DNA]</scope>
    <source>
        <strain evidence="1 2">IFO 6365</strain>
    </source>
</reference>
<protein>
    <submittedName>
        <fullName evidence="1">Monocarboxylate transporter</fullName>
    </submittedName>
</protein>
<evidence type="ECO:0000313" key="1">
    <source>
        <dbReference type="EMBL" id="GFF12354.1"/>
    </source>
</evidence>